<gene>
    <name evidence="3" type="ORF">CLOHYLEM_07493</name>
</gene>
<dbReference type="InterPro" id="IPR008207">
    <property type="entry name" value="Sig_transdc_His_kin_Hpt_dom"/>
</dbReference>
<evidence type="ECO:0000313" key="4">
    <source>
        <dbReference type="Proteomes" id="UP000004893"/>
    </source>
</evidence>
<evidence type="ECO:0000256" key="1">
    <source>
        <dbReference type="PROSITE-ProRule" id="PRU00110"/>
    </source>
</evidence>
<dbReference type="eggNOG" id="COG2198">
    <property type="taxonomic scope" value="Bacteria"/>
</dbReference>
<organism evidence="3 4">
    <name type="scientific">[Clostridium] hylemonae DSM 15053</name>
    <dbReference type="NCBI Taxonomy" id="553973"/>
    <lineage>
        <taxon>Bacteria</taxon>
        <taxon>Bacillati</taxon>
        <taxon>Bacillota</taxon>
        <taxon>Clostridia</taxon>
        <taxon>Lachnospirales</taxon>
        <taxon>Lachnospiraceae</taxon>
    </lineage>
</organism>
<dbReference type="STRING" id="553973.CLOHYLEM_07493"/>
<name>C0C5V6_9FIRM</name>
<keyword evidence="4" id="KW-1185">Reference proteome</keyword>
<proteinExistence type="predicted"/>
<evidence type="ECO:0000259" key="2">
    <source>
        <dbReference type="PROSITE" id="PS50894"/>
    </source>
</evidence>
<dbReference type="Pfam" id="PF01627">
    <property type="entry name" value="Hpt"/>
    <property type="match status" value="1"/>
</dbReference>
<accession>C0C5V6</accession>
<reference evidence="3" key="1">
    <citation type="submission" date="2009-02" db="EMBL/GenBank/DDBJ databases">
        <authorList>
            <person name="Fulton L."/>
            <person name="Clifton S."/>
            <person name="Fulton B."/>
            <person name="Xu J."/>
            <person name="Minx P."/>
            <person name="Pepin K.H."/>
            <person name="Johnson M."/>
            <person name="Bhonagiri V."/>
            <person name="Nash W.E."/>
            <person name="Mardis E.R."/>
            <person name="Wilson R.K."/>
        </authorList>
    </citation>
    <scope>NUCLEOTIDE SEQUENCE [LARGE SCALE GENOMIC DNA]</scope>
    <source>
        <strain evidence="3">DSM 15053</strain>
    </source>
</reference>
<feature type="modified residue" description="Phosphohistidine" evidence="1">
    <location>
        <position position="61"/>
    </location>
</feature>
<dbReference type="Proteomes" id="UP000004893">
    <property type="component" value="Unassembled WGS sequence"/>
</dbReference>
<feature type="domain" description="HPt" evidence="2">
    <location>
        <begin position="22"/>
        <end position="116"/>
    </location>
</feature>
<keyword evidence="1" id="KW-0597">Phosphoprotein</keyword>
<dbReference type="HOGENOM" id="CLU_131453_0_1_9"/>
<dbReference type="PROSITE" id="PS50894">
    <property type="entry name" value="HPT"/>
    <property type="match status" value="1"/>
</dbReference>
<comment type="caution">
    <text evidence="3">The sequence shown here is derived from an EMBL/GenBank/DDBJ whole genome shotgun (WGS) entry which is preliminary data.</text>
</comment>
<dbReference type="SUPFAM" id="SSF47226">
    <property type="entry name" value="Histidine-containing phosphotransfer domain, HPT domain"/>
    <property type="match status" value="1"/>
</dbReference>
<protein>
    <submittedName>
        <fullName evidence="3">Hpt domain protein</fullName>
    </submittedName>
</protein>
<dbReference type="GO" id="GO:0000160">
    <property type="term" value="P:phosphorelay signal transduction system"/>
    <property type="evidence" value="ECO:0007669"/>
    <property type="project" value="InterPro"/>
</dbReference>
<dbReference type="InterPro" id="IPR036641">
    <property type="entry name" value="HPT_dom_sf"/>
</dbReference>
<reference evidence="3" key="2">
    <citation type="submission" date="2013-06" db="EMBL/GenBank/DDBJ databases">
        <title>Draft genome sequence of Clostridium hylemonae (DSM 15053).</title>
        <authorList>
            <person name="Sudarsanam P."/>
            <person name="Ley R."/>
            <person name="Guruge J."/>
            <person name="Turnbaugh P.J."/>
            <person name="Mahowald M."/>
            <person name="Liep D."/>
            <person name="Gordon J."/>
        </authorList>
    </citation>
    <scope>NUCLEOTIDE SEQUENCE</scope>
    <source>
        <strain evidence="3">DSM 15053</strain>
    </source>
</reference>
<dbReference type="Gene3D" id="1.20.120.160">
    <property type="entry name" value="HPT domain"/>
    <property type="match status" value="1"/>
</dbReference>
<dbReference type="RefSeq" id="WP_006444838.1">
    <property type="nucleotide sequence ID" value="NZ_CP036524.1"/>
</dbReference>
<sequence length="116" mass="13547">MEFIDVLIKMEIDPQETIRRFCQNEAMLKKYLLRFGDEATYPNLVKAIEEKDHEEIEKCAHTLKGLSANLGMNKLSEKCAKIVSAMREGEYDKLDTLFPEVEAEYKRLNECLEELK</sequence>
<dbReference type="AlphaFoldDB" id="C0C5V6"/>
<evidence type="ECO:0000313" key="3">
    <source>
        <dbReference type="EMBL" id="EEG72490.1"/>
    </source>
</evidence>
<dbReference type="EMBL" id="ABYI02000041">
    <property type="protein sequence ID" value="EEG72490.1"/>
    <property type="molecule type" value="Genomic_DNA"/>
</dbReference>
<dbReference type="OrthoDB" id="1669200at2"/>